<dbReference type="GO" id="GO:0005886">
    <property type="term" value="C:plasma membrane"/>
    <property type="evidence" value="ECO:0007669"/>
    <property type="project" value="TreeGrafter"/>
</dbReference>
<evidence type="ECO:0000256" key="6">
    <source>
        <dbReference type="SAM" id="SignalP"/>
    </source>
</evidence>
<dbReference type="SUPFAM" id="SSF48726">
    <property type="entry name" value="Immunoglobulin"/>
    <property type="match status" value="7"/>
</dbReference>
<dbReference type="VEuPathDB" id="VectorBase:HLOH_045622"/>
<evidence type="ECO:0000313" key="9">
    <source>
        <dbReference type="Proteomes" id="UP000821853"/>
    </source>
</evidence>
<feature type="domain" description="Ig-like" evidence="7">
    <location>
        <begin position="244"/>
        <end position="300"/>
    </location>
</feature>
<keyword evidence="6" id="KW-0732">Signal</keyword>
<dbReference type="Gene3D" id="2.60.40.10">
    <property type="entry name" value="Immunoglobulins"/>
    <property type="match status" value="7"/>
</dbReference>
<feature type="domain" description="Ig-like" evidence="7">
    <location>
        <begin position="473"/>
        <end position="560"/>
    </location>
</feature>
<dbReference type="PANTHER" id="PTHR11640">
    <property type="entry name" value="NEPHRIN"/>
    <property type="match status" value="1"/>
</dbReference>
<protein>
    <recommendedName>
        <fullName evidence="7">Ig-like domain-containing protein</fullName>
    </recommendedName>
</protein>
<evidence type="ECO:0000256" key="5">
    <source>
        <dbReference type="ARBA" id="ARBA00023319"/>
    </source>
</evidence>
<feature type="signal peptide" evidence="6">
    <location>
        <begin position="1"/>
        <end position="20"/>
    </location>
</feature>
<keyword evidence="9" id="KW-1185">Reference proteome</keyword>
<dbReference type="InterPro" id="IPR013151">
    <property type="entry name" value="Immunoglobulin_dom"/>
</dbReference>
<dbReference type="InterPro" id="IPR003599">
    <property type="entry name" value="Ig_sub"/>
</dbReference>
<dbReference type="InterPro" id="IPR036179">
    <property type="entry name" value="Ig-like_dom_sf"/>
</dbReference>
<dbReference type="GO" id="GO:0005911">
    <property type="term" value="C:cell-cell junction"/>
    <property type="evidence" value="ECO:0007669"/>
    <property type="project" value="TreeGrafter"/>
</dbReference>
<dbReference type="Pfam" id="PF00047">
    <property type="entry name" value="ig"/>
    <property type="match status" value="1"/>
</dbReference>
<proteinExistence type="predicted"/>
<dbReference type="SMART" id="SM00408">
    <property type="entry name" value="IGc2"/>
    <property type="match status" value="6"/>
</dbReference>
<gene>
    <name evidence="8" type="ORF">HPB48_008457</name>
</gene>
<dbReference type="SMART" id="SM00409">
    <property type="entry name" value="IG"/>
    <property type="match status" value="5"/>
</dbReference>
<comment type="caution">
    <text evidence="8">The sequence shown here is derived from an EMBL/GenBank/DDBJ whole genome shotgun (WGS) entry which is preliminary data.</text>
</comment>
<evidence type="ECO:0000256" key="1">
    <source>
        <dbReference type="ARBA" id="ARBA00004479"/>
    </source>
</evidence>
<keyword evidence="2" id="KW-0472">Membrane</keyword>
<feature type="chain" id="PRO_5039890999" description="Ig-like domain-containing protein" evidence="6">
    <location>
        <begin position="21"/>
        <end position="663"/>
    </location>
</feature>
<accession>A0A9J6FPV4</accession>
<dbReference type="AlphaFoldDB" id="A0A9J6FPV4"/>
<dbReference type="InterPro" id="IPR013098">
    <property type="entry name" value="Ig_I-set"/>
</dbReference>
<comment type="subcellular location">
    <subcellularLocation>
        <location evidence="1">Membrane</location>
        <topology evidence="1">Single-pass type I membrane protein</topology>
    </subcellularLocation>
</comment>
<feature type="domain" description="Ig-like" evidence="7">
    <location>
        <begin position="139"/>
        <end position="227"/>
    </location>
</feature>
<dbReference type="PANTHER" id="PTHR11640:SF158">
    <property type="entry name" value="V-SET AND IMMUNOGLOBULIN DOMAIN-CONTAINING PROTEIN 10-LIKE 2"/>
    <property type="match status" value="1"/>
</dbReference>
<dbReference type="PROSITE" id="PS50835">
    <property type="entry name" value="IG_LIKE"/>
    <property type="match status" value="6"/>
</dbReference>
<dbReference type="GO" id="GO:0098609">
    <property type="term" value="P:cell-cell adhesion"/>
    <property type="evidence" value="ECO:0007669"/>
    <property type="project" value="TreeGrafter"/>
</dbReference>
<sequence>MKATPSTLLWAMAFATVAQTRSLADVPKPQSFGFSTGLSLGDEAVATCLVKKAASPEQSASLSWLKDGRPVTLTDRVVVVKASQYSLTLAFREVLLEDVGNYTCVAEGPAGRAETVIPLVLHGKRWSSPFTWRRLLIDPHSFGFPPNLGLGDEAIASCFVKSGAKKDRMPTLSWSREGRELVPDHRVEVHKTSGSGGIVLSIRNVRPEDVGNYTCTSWSPDGSRDVTVPLVITVKRGSVGPHALTWLRDGARLGEEGHQRVSVSRPSDVMSILAFKNIQADDVGNYTCVAANAHGEHRMTAYPDGISFQKDLVLGDSTVVLCALGRGSRGPHSITWWKGDDRSLLSGDDRVSVHRVSDLMSTLTFSDIGYEDVGNYTCVASNAYGSDQHTDALLVSGVLVKSGEAPYDFRWRKDGSDASQSERLFSTVVTERLATLTVRRVVVEDSANYTCVVSDATGAEAAVQASLTISGAPRLHSAGFSSELSLGEDTSVTCFVKRDSSGPYAMAWYKDGQAITSDGERVRTTVKGTSITLSIDRVDIGDIANYTCTAKNAYGSDTLTLLLLVSGPPKLREFAFPNELSFGEEVIIGCVVKKGTRGPYHISWWKDGEELHGTERIPISARPEGSATLRIISLRTGRRRQLHLRGQQRLRLRLRYGFARCPW</sequence>
<evidence type="ECO:0000256" key="4">
    <source>
        <dbReference type="ARBA" id="ARBA00023180"/>
    </source>
</evidence>
<keyword evidence="5" id="KW-0393">Immunoglobulin domain</keyword>
<feature type="domain" description="Ig-like" evidence="7">
    <location>
        <begin position="371"/>
        <end position="470"/>
    </location>
</feature>
<reference evidence="8 9" key="1">
    <citation type="journal article" date="2020" name="Cell">
        <title>Large-Scale Comparative Analyses of Tick Genomes Elucidate Their Genetic Diversity and Vector Capacities.</title>
        <authorList>
            <consortium name="Tick Genome and Microbiome Consortium (TIGMIC)"/>
            <person name="Jia N."/>
            <person name="Wang J."/>
            <person name="Shi W."/>
            <person name="Du L."/>
            <person name="Sun Y."/>
            <person name="Zhan W."/>
            <person name="Jiang J.F."/>
            <person name="Wang Q."/>
            <person name="Zhang B."/>
            <person name="Ji P."/>
            <person name="Bell-Sakyi L."/>
            <person name="Cui X.M."/>
            <person name="Yuan T.T."/>
            <person name="Jiang B.G."/>
            <person name="Yang W.F."/>
            <person name="Lam T.T."/>
            <person name="Chang Q.C."/>
            <person name="Ding S.J."/>
            <person name="Wang X.J."/>
            <person name="Zhu J.G."/>
            <person name="Ruan X.D."/>
            <person name="Zhao L."/>
            <person name="Wei J.T."/>
            <person name="Ye R.Z."/>
            <person name="Que T.C."/>
            <person name="Du C.H."/>
            <person name="Zhou Y.H."/>
            <person name="Cheng J.X."/>
            <person name="Dai P.F."/>
            <person name="Guo W.B."/>
            <person name="Han X.H."/>
            <person name="Huang E.J."/>
            <person name="Li L.F."/>
            <person name="Wei W."/>
            <person name="Gao Y.C."/>
            <person name="Liu J.Z."/>
            <person name="Shao H.Z."/>
            <person name="Wang X."/>
            <person name="Wang C.C."/>
            <person name="Yang T.C."/>
            <person name="Huo Q.B."/>
            <person name="Li W."/>
            <person name="Chen H.Y."/>
            <person name="Chen S.E."/>
            <person name="Zhou L.G."/>
            <person name="Ni X.B."/>
            <person name="Tian J.H."/>
            <person name="Sheng Y."/>
            <person name="Liu T."/>
            <person name="Pan Y.S."/>
            <person name="Xia L.Y."/>
            <person name="Li J."/>
            <person name="Zhao F."/>
            <person name="Cao W.C."/>
        </authorList>
    </citation>
    <scope>NUCLEOTIDE SEQUENCE [LARGE SCALE GENOMIC DNA]</scope>
    <source>
        <strain evidence="8">HaeL-2018</strain>
    </source>
</reference>
<dbReference type="InterPro" id="IPR013783">
    <property type="entry name" value="Ig-like_fold"/>
</dbReference>
<dbReference type="Proteomes" id="UP000821853">
    <property type="component" value="Chromosome 10"/>
</dbReference>
<dbReference type="EMBL" id="JABSTR010000002">
    <property type="protein sequence ID" value="KAH9364305.1"/>
    <property type="molecule type" value="Genomic_DNA"/>
</dbReference>
<keyword evidence="3" id="KW-1015">Disulfide bond</keyword>
<name>A0A9J6FPV4_HAELO</name>
<organism evidence="8 9">
    <name type="scientific">Haemaphysalis longicornis</name>
    <name type="common">Bush tick</name>
    <dbReference type="NCBI Taxonomy" id="44386"/>
    <lineage>
        <taxon>Eukaryota</taxon>
        <taxon>Metazoa</taxon>
        <taxon>Ecdysozoa</taxon>
        <taxon>Arthropoda</taxon>
        <taxon>Chelicerata</taxon>
        <taxon>Arachnida</taxon>
        <taxon>Acari</taxon>
        <taxon>Parasitiformes</taxon>
        <taxon>Ixodida</taxon>
        <taxon>Ixodoidea</taxon>
        <taxon>Ixodidae</taxon>
        <taxon>Haemaphysalinae</taxon>
        <taxon>Haemaphysalis</taxon>
    </lineage>
</organism>
<dbReference type="Pfam" id="PF07679">
    <property type="entry name" value="I-set"/>
    <property type="match status" value="5"/>
</dbReference>
<dbReference type="InterPro" id="IPR003598">
    <property type="entry name" value="Ig_sub2"/>
</dbReference>
<feature type="domain" description="Ig-like" evidence="7">
    <location>
        <begin position="27"/>
        <end position="117"/>
    </location>
</feature>
<dbReference type="GO" id="GO:0050839">
    <property type="term" value="F:cell adhesion molecule binding"/>
    <property type="evidence" value="ECO:0007669"/>
    <property type="project" value="TreeGrafter"/>
</dbReference>
<dbReference type="OrthoDB" id="6435434at2759"/>
<evidence type="ECO:0000313" key="8">
    <source>
        <dbReference type="EMBL" id="KAH9364305.1"/>
    </source>
</evidence>
<feature type="domain" description="Ig-like" evidence="7">
    <location>
        <begin position="569"/>
        <end position="663"/>
    </location>
</feature>
<keyword evidence="4" id="KW-0325">Glycoprotein</keyword>
<dbReference type="InterPro" id="IPR051275">
    <property type="entry name" value="Cell_adhesion_signaling"/>
</dbReference>
<evidence type="ECO:0000256" key="3">
    <source>
        <dbReference type="ARBA" id="ARBA00023157"/>
    </source>
</evidence>
<evidence type="ECO:0000259" key="7">
    <source>
        <dbReference type="PROSITE" id="PS50835"/>
    </source>
</evidence>
<evidence type="ECO:0000256" key="2">
    <source>
        <dbReference type="ARBA" id="ARBA00023136"/>
    </source>
</evidence>
<dbReference type="InterPro" id="IPR007110">
    <property type="entry name" value="Ig-like_dom"/>
</dbReference>